<feature type="region of interest" description="Disordered" evidence="1">
    <location>
        <begin position="1"/>
        <end position="21"/>
    </location>
</feature>
<evidence type="ECO:0000256" key="1">
    <source>
        <dbReference type="SAM" id="MobiDB-lite"/>
    </source>
</evidence>
<evidence type="ECO:0000313" key="2">
    <source>
        <dbReference type="EMBL" id="QEG16704.1"/>
    </source>
</evidence>
<organism evidence="2 3">
    <name type="scientific">Gimesia maris</name>
    <dbReference type="NCBI Taxonomy" id="122"/>
    <lineage>
        <taxon>Bacteria</taxon>
        <taxon>Pseudomonadati</taxon>
        <taxon>Planctomycetota</taxon>
        <taxon>Planctomycetia</taxon>
        <taxon>Planctomycetales</taxon>
        <taxon>Planctomycetaceae</taxon>
        <taxon>Gimesia</taxon>
    </lineage>
</organism>
<reference evidence="2 3" key="1">
    <citation type="submission" date="2019-08" db="EMBL/GenBank/DDBJ databases">
        <title>Deep-cultivation of Planctomycetes and their phenomic and genomic characterization uncovers novel biology.</title>
        <authorList>
            <person name="Wiegand S."/>
            <person name="Jogler M."/>
            <person name="Boedeker C."/>
            <person name="Pinto D."/>
            <person name="Vollmers J."/>
            <person name="Rivas-Marin E."/>
            <person name="Kohn T."/>
            <person name="Peeters S.H."/>
            <person name="Heuer A."/>
            <person name="Rast P."/>
            <person name="Oberbeckmann S."/>
            <person name="Bunk B."/>
            <person name="Jeske O."/>
            <person name="Meyerdierks A."/>
            <person name="Storesund J.E."/>
            <person name="Kallscheuer N."/>
            <person name="Luecker S."/>
            <person name="Lage O.M."/>
            <person name="Pohl T."/>
            <person name="Merkel B.J."/>
            <person name="Hornburger P."/>
            <person name="Mueller R.-W."/>
            <person name="Bruemmer F."/>
            <person name="Labrenz M."/>
            <person name="Spormann A.M."/>
            <person name="Op den Camp H."/>
            <person name="Overmann J."/>
            <person name="Amann R."/>
            <person name="Jetten M.S.M."/>
            <person name="Mascher T."/>
            <person name="Medema M.H."/>
            <person name="Devos D.P."/>
            <person name="Kaster A.-K."/>
            <person name="Ovreas L."/>
            <person name="Rohde M."/>
            <person name="Galperin M.Y."/>
            <person name="Jogler C."/>
        </authorList>
    </citation>
    <scope>NUCLEOTIDE SEQUENCE [LARGE SCALE GENOMIC DNA]</scope>
    <source>
        <strain evidence="2 3">DSM 8797</strain>
    </source>
</reference>
<evidence type="ECO:0008006" key="4">
    <source>
        <dbReference type="Google" id="ProtNLM"/>
    </source>
</evidence>
<name>A0ABX5YM56_9PLAN</name>
<accession>A0ABX5YM56</accession>
<dbReference type="EMBL" id="CP042910">
    <property type="protein sequence ID" value="QEG16704.1"/>
    <property type="molecule type" value="Genomic_DNA"/>
</dbReference>
<dbReference type="RefSeq" id="WP_002646204.1">
    <property type="nucleotide sequence ID" value="NZ_CP042910.1"/>
</dbReference>
<dbReference type="GeneID" id="98647132"/>
<protein>
    <recommendedName>
        <fullName evidence="4">Helix-turn-helix domain-containing protein</fullName>
    </recommendedName>
</protein>
<keyword evidence="3" id="KW-1185">Reference proteome</keyword>
<proteinExistence type="predicted"/>
<evidence type="ECO:0000313" key="3">
    <source>
        <dbReference type="Proteomes" id="UP000322887"/>
    </source>
</evidence>
<gene>
    <name evidence="2" type="ORF">GmarT_25710</name>
</gene>
<dbReference type="Proteomes" id="UP000322887">
    <property type="component" value="Chromosome"/>
</dbReference>
<sequence>MLTQNPDHGKLNVTTKKRRTSRIISPRQSNQVLEDLFEDVDDNKYGSSYTSFHKGETPQNTLNEEAREKFLKQLDPEDVDRGTYVPKYVMSITRNATDALTLSQILYWIKLSGYDPRPDKKLFYKWNASSSKELGKQLYRTEDEIEKSLKRLKSSGLIDWKTKMFGGSRKRHIWIIWEKIASEYQKARNEEK</sequence>